<dbReference type="InterPro" id="IPR001048">
    <property type="entry name" value="Asp/Glu/Uridylate_kinase"/>
</dbReference>
<dbReference type="InterPro" id="IPR037528">
    <property type="entry name" value="ArgB"/>
</dbReference>
<evidence type="ECO:0000256" key="2">
    <source>
        <dbReference type="ARBA" id="ARBA00022571"/>
    </source>
</evidence>
<dbReference type="EMBL" id="FUZF01000010">
    <property type="protein sequence ID" value="SKB79345.1"/>
    <property type="molecule type" value="Genomic_DNA"/>
</dbReference>
<comment type="catalytic activity">
    <reaction evidence="8 9">
        <text>N-acetyl-L-glutamate + ATP = N-acetyl-L-glutamyl 5-phosphate + ADP</text>
        <dbReference type="Rhea" id="RHEA:14629"/>
        <dbReference type="ChEBI" id="CHEBI:30616"/>
        <dbReference type="ChEBI" id="CHEBI:44337"/>
        <dbReference type="ChEBI" id="CHEBI:57936"/>
        <dbReference type="ChEBI" id="CHEBI:456216"/>
        <dbReference type="EC" id="2.7.2.8"/>
    </reaction>
</comment>
<evidence type="ECO:0000256" key="8">
    <source>
        <dbReference type="ARBA" id="ARBA00048141"/>
    </source>
</evidence>
<accession>A0A1T5E666</accession>
<feature type="domain" description="Aspartate/glutamate/uridylate kinase" evidence="10">
    <location>
        <begin position="7"/>
        <end position="246"/>
    </location>
</feature>
<evidence type="ECO:0000256" key="5">
    <source>
        <dbReference type="ARBA" id="ARBA00022741"/>
    </source>
</evidence>
<keyword evidence="4 9" id="KW-0808">Transferase</keyword>
<dbReference type="STRING" id="1513896.SAMN05660841_02365"/>
<keyword evidence="9" id="KW-0963">Cytoplasm</keyword>
<dbReference type="GO" id="GO:0003991">
    <property type="term" value="F:acetylglutamate kinase activity"/>
    <property type="evidence" value="ECO:0007669"/>
    <property type="project" value="UniProtKB-UniRule"/>
</dbReference>
<proteinExistence type="inferred from homology"/>
<comment type="subcellular location">
    <subcellularLocation>
        <location evidence="9">Cytoplasm</location>
    </subcellularLocation>
</comment>
<dbReference type="GO" id="GO:0005737">
    <property type="term" value="C:cytoplasm"/>
    <property type="evidence" value="ECO:0007669"/>
    <property type="project" value="UniProtKB-SubCell"/>
</dbReference>
<evidence type="ECO:0000256" key="1">
    <source>
        <dbReference type="ARBA" id="ARBA00004828"/>
    </source>
</evidence>
<dbReference type="PANTHER" id="PTHR23342:SF0">
    <property type="entry name" value="N-ACETYLGLUTAMATE SYNTHASE, MITOCHONDRIAL"/>
    <property type="match status" value="1"/>
</dbReference>
<organism evidence="11 12">
    <name type="scientific">Sphingobacterium nematocida</name>
    <dbReference type="NCBI Taxonomy" id="1513896"/>
    <lineage>
        <taxon>Bacteria</taxon>
        <taxon>Pseudomonadati</taxon>
        <taxon>Bacteroidota</taxon>
        <taxon>Sphingobacteriia</taxon>
        <taxon>Sphingobacteriales</taxon>
        <taxon>Sphingobacteriaceae</taxon>
        <taxon>Sphingobacterium</taxon>
    </lineage>
</organism>
<dbReference type="PANTHER" id="PTHR23342">
    <property type="entry name" value="N-ACETYLGLUTAMATE SYNTHASE"/>
    <property type="match status" value="1"/>
</dbReference>
<feature type="site" description="Transition state stabilizer" evidence="9">
    <location>
        <position position="227"/>
    </location>
</feature>
<dbReference type="AlphaFoldDB" id="A0A1T5E666"/>
<comment type="similarity">
    <text evidence="9">Belongs to the acetylglutamate kinase family. ArgB subfamily.</text>
</comment>
<feature type="binding site" evidence="9">
    <location>
        <position position="161"/>
    </location>
    <ligand>
        <name>substrate</name>
    </ligand>
</feature>
<name>A0A1T5E666_9SPHI</name>
<dbReference type="InterPro" id="IPR036393">
    <property type="entry name" value="AceGlu_kinase-like_sf"/>
</dbReference>
<dbReference type="PIRSF" id="PIRSF000728">
    <property type="entry name" value="NAGK"/>
    <property type="match status" value="1"/>
</dbReference>
<dbReference type="HAMAP" id="MF_00082">
    <property type="entry name" value="ArgB"/>
    <property type="match status" value="1"/>
</dbReference>
<dbReference type="NCBIfam" id="TIGR00761">
    <property type="entry name" value="argB"/>
    <property type="match status" value="1"/>
</dbReference>
<keyword evidence="3 9" id="KW-0028">Amino-acid biosynthesis</keyword>
<feature type="site" description="Transition state stabilizer" evidence="9">
    <location>
        <position position="10"/>
    </location>
</feature>
<keyword evidence="6 9" id="KW-0418">Kinase</keyword>
<dbReference type="SUPFAM" id="SSF53633">
    <property type="entry name" value="Carbamate kinase-like"/>
    <property type="match status" value="1"/>
</dbReference>
<feature type="binding site" evidence="9">
    <location>
        <position position="64"/>
    </location>
    <ligand>
        <name>substrate</name>
    </ligand>
</feature>
<protein>
    <recommendedName>
        <fullName evidence="9">Acetylglutamate kinase</fullName>
        <ecNumber evidence="9">2.7.2.8</ecNumber>
    </recommendedName>
    <alternativeName>
        <fullName evidence="9">N-acetyl-L-glutamate 5-phosphotransferase</fullName>
    </alternativeName>
    <alternativeName>
        <fullName evidence="9">NAG kinase</fullName>
        <shortName evidence="9">NAGK</shortName>
    </alternativeName>
</protein>
<dbReference type="Gene3D" id="3.40.1160.10">
    <property type="entry name" value="Acetylglutamate kinase-like"/>
    <property type="match status" value="1"/>
</dbReference>
<keyword evidence="5 9" id="KW-0547">Nucleotide-binding</keyword>
<evidence type="ECO:0000313" key="11">
    <source>
        <dbReference type="EMBL" id="SKB79345.1"/>
    </source>
</evidence>
<evidence type="ECO:0000256" key="4">
    <source>
        <dbReference type="ARBA" id="ARBA00022679"/>
    </source>
</evidence>
<sequence length="265" mass="28657">MSNSTLNIIKIGGNVIDDDIQLEAFLEKFAAIPGKKILVHGGGKIATRIAAKLDIEAKMIDGRRVTDESMLDVVTMVYAGLTNKKIVAKLQKYQCDAIGLSGADGNVIKSVKRPVREIDYGFVGDILADSVNTLAIKKFLDAGFTPVFSAITHNGVGQLLNTNADTIASALSTCLSRLYETSLIYCFEKNGVLADISDDNSVIESITAKKFEDYKQKGIISDGMIPKLENAFDAINKGVKSVYIGNAANLHLFQQQKFGTCLVNK</sequence>
<evidence type="ECO:0000259" key="10">
    <source>
        <dbReference type="Pfam" id="PF00696"/>
    </source>
</evidence>
<evidence type="ECO:0000256" key="7">
    <source>
        <dbReference type="ARBA" id="ARBA00022840"/>
    </source>
</evidence>
<dbReference type="UniPathway" id="UPA00068">
    <property type="reaction ID" value="UER00107"/>
</dbReference>
<evidence type="ECO:0000256" key="3">
    <source>
        <dbReference type="ARBA" id="ARBA00022605"/>
    </source>
</evidence>
<dbReference type="OrthoDB" id="9803155at2"/>
<keyword evidence="7 9" id="KW-0067">ATP-binding</keyword>
<dbReference type="GO" id="GO:0042450">
    <property type="term" value="P:L-arginine biosynthetic process via ornithine"/>
    <property type="evidence" value="ECO:0007669"/>
    <property type="project" value="UniProtKB-UniRule"/>
</dbReference>
<keyword evidence="2 9" id="KW-0055">Arginine biosynthesis</keyword>
<evidence type="ECO:0000313" key="12">
    <source>
        <dbReference type="Proteomes" id="UP000190150"/>
    </source>
</evidence>
<dbReference type="RefSeq" id="WP_079643285.1">
    <property type="nucleotide sequence ID" value="NZ_FUZF01000010.1"/>
</dbReference>
<dbReference type="CDD" id="cd04238">
    <property type="entry name" value="AAK_NAGK-like"/>
    <property type="match status" value="1"/>
</dbReference>
<reference evidence="12" key="1">
    <citation type="submission" date="2017-02" db="EMBL/GenBank/DDBJ databases">
        <authorList>
            <person name="Varghese N."/>
            <person name="Submissions S."/>
        </authorList>
    </citation>
    <scope>NUCLEOTIDE SEQUENCE [LARGE SCALE GENOMIC DNA]</scope>
    <source>
        <strain evidence="12">DSM 24091</strain>
    </source>
</reference>
<dbReference type="InterPro" id="IPR004662">
    <property type="entry name" value="AcgluKinase_fam"/>
</dbReference>
<feature type="binding site" evidence="9">
    <location>
        <begin position="42"/>
        <end position="43"/>
    </location>
    <ligand>
        <name>substrate</name>
    </ligand>
</feature>
<dbReference type="EC" id="2.7.2.8" evidence="9"/>
<comment type="function">
    <text evidence="9">Catalyzes the ATP-dependent phosphorylation of N-acetyl-L-glutamate.</text>
</comment>
<comment type="pathway">
    <text evidence="1 9">Amino-acid biosynthesis; L-arginine biosynthesis; N(2)-acetyl-L-ornithine from L-glutamate: step 2/4.</text>
</comment>
<evidence type="ECO:0000256" key="9">
    <source>
        <dbReference type="HAMAP-Rule" id="MF_00082"/>
    </source>
</evidence>
<dbReference type="Proteomes" id="UP000190150">
    <property type="component" value="Unassembled WGS sequence"/>
</dbReference>
<gene>
    <name evidence="9" type="primary">argB</name>
    <name evidence="11" type="ORF">SAMN05660841_02365</name>
</gene>
<keyword evidence="12" id="KW-1185">Reference proteome</keyword>
<evidence type="ECO:0000256" key="6">
    <source>
        <dbReference type="ARBA" id="ARBA00022777"/>
    </source>
</evidence>
<dbReference type="Pfam" id="PF00696">
    <property type="entry name" value="AA_kinase"/>
    <property type="match status" value="1"/>
</dbReference>
<dbReference type="GO" id="GO:0005524">
    <property type="term" value="F:ATP binding"/>
    <property type="evidence" value="ECO:0007669"/>
    <property type="project" value="UniProtKB-UniRule"/>
</dbReference>